<feature type="non-terminal residue" evidence="1">
    <location>
        <position position="142"/>
    </location>
</feature>
<name>A0A0B7BW24_9EUPU</name>
<feature type="non-terminal residue" evidence="1">
    <location>
        <position position="1"/>
    </location>
</feature>
<dbReference type="AlphaFoldDB" id="A0A0B7BW24"/>
<organism evidence="1">
    <name type="scientific">Arion vulgaris</name>
    <dbReference type="NCBI Taxonomy" id="1028688"/>
    <lineage>
        <taxon>Eukaryota</taxon>
        <taxon>Metazoa</taxon>
        <taxon>Spiralia</taxon>
        <taxon>Lophotrochozoa</taxon>
        <taxon>Mollusca</taxon>
        <taxon>Gastropoda</taxon>
        <taxon>Heterobranchia</taxon>
        <taxon>Euthyneura</taxon>
        <taxon>Panpulmonata</taxon>
        <taxon>Eupulmonata</taxon>
        <taxon>Stylommatophora</taxon>
        <taxon>Helicina</taxon>
        <taxon>Arionoidea</taxon>
        <taxon>Arionidae</taxon>
        <taxon>Arion</taxon>
    </lineage>
</organism>
<sequence length="142" mass="15307">DNNDTNKDIDIKDIETSLCYNTVSHLDSYFTDASEMGQPSCEIEVSSTSRDNNEEYHVTIVHDVDDCGDNNQKKNLEMGGAVSDNSVRTVNEDMSIYLSAVSDAPSCVSASLRTEQTALSSLTSNTKTALSLVTASPKTALS</sequence>
<proteinExistence type="predicted"/>
<dbReference type="EMBL" id="HACG01050534">
    <property type="protein sequence ID" value="CEK97399.1"/>
    <property type="molecule type" value="Transcribed_RNA"/>
</dbReference>
<evidence type="ECO:0000313" key="1">
    <source>
        <dbReference type="EMBL" id="CEK97399.1"/>
    </source>
</evidence>
<accession>A0A0B7BW24</accession>
<gene>
    <name evidence="1" type="primary">ORF215677</name>
</gene>
<reference evidence="1" key="1">
    <citation type="submission" date="2014-12" db="EMBL/GenBank/DDBJ databases">
        <title>Insight into the proteome of Arion vulgaris.</title>
        <authorList>
            <person name="Aradska J."/>
            <person name="Bulat T."/>
            <person name="Smidak R."/>
            <person name="Sarate P."/>
            <person name="Gangsoo J."/>
            <person name="Sialana F."/>
            <person name="Bilban M."/>
            <person name="Lubec G."/>
        </authorList>
    </citation>
    <scope>NUCLEOTIDE SEQUENCE</scope>
    <source>
        <tissue evidence="1">Skin</tissue>
    </source>
</reference>
<protein>
    <submittedName>
        <fullName evidence="1">Uncharacterized protein</fullName>
    </submittedName>
</protein>